<reference evidence="10 11" key="1">
    <citation type="submission" date="2020-05" db="EMBL/GenBank/DDBJ databases">
        <title>Genome Sequencing of Type Strains.</title>
        <authorList>
            <person name="Lemaire J.F."/>
            <person name="Inderbitzin P."/>
            <person name="Gregorio O.A."/>
            <person name="Collins S.B."/>
            <person name="Wespe N."/>
            <person name="Knight-Connoni V."/>
        </authorList>
    </citation>
    <scope>NUCLEOTIDE SEQUENCE [LARGE SCALE GENOMIC DNA]</scope>
    <source>
        <strain evidence="10 11">ATCC 19096</strain>
    </source>
</reference>
<feature type="domain" description="ABC transporter" evidence="9">
    <location>
        <begin position="39"/>
        <end position="281"/>
    </location>
</feature>
<accession>A0ABX2ME89</accession>
<keyword evidence="11" id="KW-1185">Reference proteome</keyword>
<keyword evidence="1" id="KW-0813">Transport</keyword>
<evidence type="ECO:0000256" key="4">
    <source>
        <dbReference type="ARBA" id="ARBA00022737"/>
    </source>
</evidence>
<comment type="caution">
    <text evidence="10">The sequence shown here is derived from an EMBL/GenBank/DDBJ whole genome shotgun (WGS) entry which is preliminary data.</text>
</comment>
<evidence type="ECO:0000256" key="7">
    <source>
        <dbReference type="ARBA" id="ARBA00022967"/>
    </source>
</evidence>
<name>A0ABX2ME89_9MICO</name>
<feature type="domain" description="ABC transporter" evidence="9">
    <location>
        <begin position="277"/>
        <end position="540"/>
    </location>
</feature>
<dbReference type="PROSITE" id="PS50893">
    <property type="entry name" value="ABC_TRANSPORTER_2"/>
    <property type="match status" value="2"/>
</dbReference>
<dbReference type="Proteomes" id="UP000573001">
    <property type="component" value="Unassembled WGS sequence"/>
</dbReference>
<evidence type="ECO:0000256" key="5">
    <source>
        <dbReference type="ARBA" id="ARBA00022741"/>
    </source>
</evidence>
<dbReference type="CDD" id="cd03215">
    <property type="entry name" value="ABC_Carb_Monos_II"/>
    <property type="match status" value="1"/>
</dbReference>
<gene>
    <name evidence="10" type="ORF">HP507_15615</name>
</gene>
<keyword evidence="7" id="KW-1278">Translocase</keyword>
<dbReference type="PANTHER" id="PTHR43790">
    <property type="entry name" value="CARBOHYDRATE TRANSPORT ATP-BINDING PROTEIN MG119-RELATED"/>
    <property type="match status" value="1"/>
</dbReference>
<dbReference type="Pfam" id="PF00005">
    <property type="entry name" value="ABC_tran"/>
    <property type="match status" value="2"/>
</dbReference>
<dbReference type="InterPro" id="IPR050107">
    <property type="entry name" value="ABC_carbohydrate_import_ATPase"/>
</dbReference>
<evidence type="ECO:0000256" key="6">
    <source>
        <dbReference type="ARBA" id="ARBA00022840"/>
    </source>
</evidence>
<keyword evidence="6 10" id="KW-0067">ATP-binding</keyword>
<evidence type="ECO:0000256" key="2">
    <source>
        <dbReference type="ARBA" id="ARBA00022475"/>
    </source>
</evidence>
<dbReference type="Gene3D" id="3.40.50.300">
    <property type="entry name" value="P-loop containing nucleotide triphosphate hydrolases"/>
    <property type="match status" value="2"/>
</dbReference>
<evidence type="ECO:0000313" key="11">
    <source>
        <dbReference type="Proteomes" id="UP000573001"/>
    </source>
</evidence>
<dbReference type="PANTHER" id="PTHR43790:SF3">
    <property type="entry name" value="D-ALLOSE IMPORT ATP-BINDING PROTEIN ALSA-RELATED"/>
    <property type="match status" value="1"/>
</dbReference>
<keyword evidence="8" id="KW-0472">Membrane</keyword>
<evidence type="ECO:0000256" key="1">
    <source>
        <dbReference type="ARBA" id="ARBA00022448"/>
    </source>
</evidence>
<dbReference type="InterPro" id="IPR017871">
    <property type="entry name" value="ABC_transporter-like_CS"/>
</dbReference>
<keyword evidence="3" id="KW-0762">Sugar transport</keyword>
<dbReference type="SUPFAM" id="SSF52540">
    <property type="entry name" value="P-loop containing nucleoside triphosphate hydrolases"/>
    <property type="match status" value="2"/>
</dbReference>
<evidence type="ECO:0000313" key="10">
    <source>
        <dbReference type="EMBL" id="NUU15260.1"/>
    </source>
</evidence>
<keyword evidence="5" id="KW-0547">Nucleotide-binding</keyword>
<dbReference type="InterPro" id="IPR003439">
    <property type="entry name" value="ABC_transporter-like_ATP-bd"/>
</dbReference>
<dbReference type="GO" id="GO:0005524">
    <property type="term" value="F:ATP binding"/>
    <property type="evidence" value="ECO:0007669"/>
    <property type="project" value="UniProtKB-KW"/>
</dbReference>
<evidence type="ECO:0000256" key="3">
    <source>
        <dbReference type="ARBA" id="ARBA00022597"/>
    </source>
</evidence>
<organism evidence="10 11">
    <name type="scientific">Curtobacterium pusillum</name>
    <dbReference type="NCBI Taxonomy" id="69373"/>
    <lineage>
        <taxon>Bacteria</taxon>
        <taxon>Bacillati</taxon>
        <taxon>Actinomycetota</taxon>
        <taxon>Actinomycetes</taxon>
        <taxon>Micrococcales</taxon>
        <taxon>Microbacteriaceae</taxon>
        <taxon>Curtobacterium</taxon>
    </lineage>
</organism>
<evidence type="ECO:0000256" key="8">
    <source>
        <dbReference type="ARBA" id="ARBA00023136"/>
    </source>
</evidence>
<keyword evidence="4" id="KW-0677">Repeat</keyword>
<protein>
    <submittedName>
        <fullName evidence="10">Sugar ABC transporter ATP-binding protein</fullName>
    </submittedName>
</protein>
<proteinExistence type="predicted"/>
<dbReference type="InterPro" id="IPR027417">
    <property type="entry name" value="P-loop_NTPase"/>
</dbReference>
<sequence length="554" mass="58391">MVRTEGLHGLLPEALGCLVIDAAEAPVAVERGDRGVPRLRVRDVSVTFGHNRVLRDIGLDVRAGEIQALVGQNGSGKSTLAKVLTGLYVPDPGAVVEVDGEALRLPVRPLESRSRGVAVVHQSLGLVPEMSVLENMRVGRLGAGRFSRRIRWSVEREAAAGVFDRLGRHVPLDARVSSLSEEDRATVAIARALQDAPDGRGLIIFDESTRALSRRSLEHFYEMLDQVVRSGTSALLITHRLEEVIEAADRVTVLRDGDLVEAGIPVAGLTAADLARVMLGRVLGAVSSGGGHARPGAGAAAEVVDLRSARLDGVDVRVAPGEIVGVTGLADAGYHELPYVLGGAVRAASGRLEVSGTEVDLRAYGPTVAMDAGIALVPGDREHQGLALELTVAENAAVPRTGSGGGRFAPIPRRAELAELQPWIDRLELRPPDPAVVVGKLSGGNQQKVVLAKWLARSPKLLVLHEPTQAVDVGAREIIVNAVKDAAADGCGVLVASGDENELSMLCDRLLVFRDGRVAAELAGPLAPDDIVDAIFTGNDRRPLRGTPSTPTDQ</sequence>
<keyword evidence="2" id="KW-1003">Cell membrane</keyword>
<dbReference type="SMART" id="SM00382">
    <property type="entry name" value="AAA"/>
    <property type="match status" value="1"/>
</dbReference>
<dbReference type="PROSITE" id="PS00211">
    <property type="entry name" value="ABC_TRANSPORTER_1"/>
    <property type="match status" value="1"/>
</dbReference>
<dbReference type="EMBL" id="JABMCE010000085">
    <property type="protein sequence ID" value="NUU15260.1"/>
    <property type="molecule type" value="Genomic_DNA"/>
</dbReference>
<dbReference type="InterPro" id="IPR003593">
    <property type="entry name" value="AAA+_ATPase"/>
</dbReference>
<evidence type="ECO:0000259" key="9">
    <source>
        <dbReference type="PROSITE" id="PS50893"/>
    </source>
</evidence>